<keyword evidence="7 11" id="KW-0560">Oxidoreductase</keyword>
<dbReference type="RefSeq" id="WP_071139968.1">
    <property type="nucleotide sequence ID" value="NZ_CP035282.1"/>
</dbReference>
<dbReference type="EMBL" id="CP035282">
    <property type="protein sequence ID" value="QAT62456.1"/>
    <property type="molecule type" value="Genomic_DNA"/>
</dbReference>
<dbReference type="AlphaFoldDB" id="A0A410QEX6"/>
<dbReference type="KEGG" id="spoa:EQM13_13215"/>
<comment type="catalytic activity">
    <reaction evidence="11">
        <text>(6R)-5,10-methenyltetrahydrofolate + H2O = (6R)-10-formyltetrahydrofolate + H(+)</text>
        <dbReference type="Rhea" id="RHEA:23700"/>
        <dbReference type="ChEBI" id="CHEBI:15377"/>
        <dbReference type="ChEBI" id="CHEBI:15378"/>
        <dbReference type="ChEBI" id="CHEBI:57455"/>
        <dbReference type="ChEBI" id="CHEBI:195366"/>
        <dbReference type="EC" id="3.5.4.9"/>
    </reaction>
</comment>
<dbReference type="InterPro" id="IPR020631">
    <property type="entry name" value="THF_DH/CycHdrlase_NAD-bd_dom"/>
</dbReference>
<evidence type="ECO:0000313" key="14">
    <source>
        <dbReference type="EMBL" id="QAT62456.1"/>
    </source>
</evidence>
<dbReference type="CDD" id="cd01080">
    <property type="entry name" value="NAD_bind_m-THF_DH_Cyclohyd"/>
    <property type="match status" value="1"/>
</dbReference>
<evidence type="ECO:0000259" key="12">
    <source>
        <dbReference type="Pfam" id="PF00763"/>
    </source>
</evidence>
<keyword evidence="4 11" id="KW-0658">Purine biosynthesis</keyword>
<dbReference type="GO" id="GO:0004488">
    <property type="term" value="F:methylenetetrahydrofolate dehydrogenase (NADP+) activity"/>
    <property type="evidence" value="ECO:0007669"/>
    <property type="project" value="UniProtKB-UniRule"/>
</dbReference>
<dbReference type="EC" id="1.5.1.5" evidence="11"/>
<dbReference type="GO" id="GO:0005829">
    <property type="term" value="C:cytosol"/>
    <property type="evidence" value="ECO:0007669"/>
    <property type="project" value="TreeGrafter"/>
</dbReference>
<evidence type="ECO:0000256" key="6">
    <source>
        <dbReference type="ARBA" id="ARBA00022857"/>
    </source>
</evidence>
<dbReference type="Pfam" id="PF00763">
    <property type="entry name" value="THF_DHG_CYH"/>
    <property type="match status" value="1"/>
</dbReference>
<dbReference type="Pfam" id="PF02882">
    <property type="entry name" value="THF_DHG_CYH_C"/>
    <property type="match status" value="1"/>
</dbReference>
<dbReference type="UniPathway" id="UPA00193"/>
<evidence type="ECO:0000256" key="3">
    <source>
        <dbReference type="ARBA" id="ARBA00022605"/>
    </source>
</evidence>
<dbReference type="InterPro" id="IPR020630">
    <property type="entry name" value="THF_DH/CycHdrlase_cat_dom"/>
</dbReference>
<evidence type="ECO:0000256" key="9">
    <source>
        <dbReference type="ARBA" id="ARBA00023167"/>
    </source>
</evidence>
<dbReference type="GO" id="GO:0009086">
    <property type="term" value="P:methionine biosynthetic process"/>
    <property type="evidence" value="ECO:0007669"/>
    <property type="project" value="UniProtKB-KW"/>
</dbReference>
<feature type="binding site" evidence="11">
    <location>
        <begin position="165"/>
        <end position="167"/>
    </location>
    <ligand>
        <name>NADP(+)</name>
        <dbReference type="ChEBI" id="CHEBI:58349"/>
    </ligand>
</feature>
<dbReference type="GO" id="GO:0004477">
    <property type="term" value="F:methenyltetrahydrofolate cyclohydrolase activity"/>
    <property type="evidence" value="ECO:0007669"/>
    <property type="project" value="UniProtKB-UniRule"/>
</dbReference>
<comment type="function">
    <text evidence="11">Catalyzes the oxidation of 5,10-methylenetetrahydrofolate to 5,10-methenyltetrahydrofolate and then the hydrolysis of 5,10-methenyltetrahydrofolate to 10-formyltetrahydrofolate.</text>
</comment>
<dbReference type="InterPro" id="IPR046346">
    <property type="entry name" value="Aminoacid_DH-like_N_sf"/>
</dbReference>
<evidence type="ECO:0000256" key="10">
    <source>
        <dbReference type="ARBA" id="ARBA00023268"/>
    </source>
</evidence>
<dbReference type="Proteomes" id="UP000287969">
    <property type="component" value="Chromosome"/>
</dbReference>
<reference evidence="15" key="1">
    <citation type="submission" date="2019-01" db="EMBL/GenBank/DDBJ databases">
        <title>Draft genomes of a novel of Sporanaerobacter strains.</title>
        <authorList>
            <person name="Ma S."/>
        </authorList>
    </citation>
    <scope>NUCLEOTIDE SEQUENCE [LARGE SCALE GENOMIC DNA]</scope>
    <source>
        <strain evidence="15">NJN-17</strain>
    </source>
</reference>
<dbReference type="OrthoDB" id="9803580at2"/>
<keyword evidence="3 11" id="KW-0028">Amino-acid biosynthesis</keyword>
<keyword evidence="8 11" id="KW-0368">Histidine biosynthesis</keyword>
<comment type="pathway">
    <text evidence="1 11">One-carbon metabolism; tetrahydrofolate interconversion.</text>
</comment>
<dbReference type="GO" id="GO:0035999">
    <property type="term" value="P:tetrahydrofolate interconversion"/>
    <property type="evidence" value="ECO:0007669"/>
    <property type="project" value="UniProtKB-UniRule"/>
</dbReference>
<comment type="similarity">
    <text evidence="11">Belongs to the tetrahydrofolate dehydrogenase/cyclohydrolase family.</text>
</comment>
<gene>
    <name evidence="11" type="primary">folD</name>
    <name evidence="14" type="ORF">EQM13_13215</name>
</gene>
<dbReference type="PANTHER" id="PTHR48099:SF5">
    <property type="entry name" value="C-1-TETRAHYDROFOLATE SYNTHASE, CYTOPLASMIC"/>
    <property type="match status" value="1"/>
</dbReference>
<feature type="domain" description="Tetrahydrofolate dehydrogenase/cyclohydrolase NAD(P)-binding" evidence="13">
    <location>
        <begin position="139"/>
        <end position="281"/>
    </location>
</feature>
<dbReference type="HAMAP" id="MF_01576">
    <property type="entry name" value="THF_DHG_CYH"/>
    <property type="match status" value="1"/>
</dbReference>
<evidence type="ECO:0000313" key="15">
    <source>
        <dbReference type="Proteomes" id="UP000287969"/>
    </source>
</evidence>
<comment type="caution">
    <text evidence="11">Lacks conserved residue(s) required for the propagation of feature annotation.</text>
</comment>
<evidence type="ECO:0000256" key="11">
    <source>
        <dbReference type="HAMAP-Rule" id="MF_01576"/>
    </source>
</evidence>
<sequence>MGKIIKGKIVADALNEKLISEVEILKKKGIIPKLLIMRVGSNGSDLAYEKGALKKCKKIGILSEVREFPETIPQDEFISEIKKANEDKAINGILIFRPFPKQLNENLIKYEIAPDKDVDCFSPVNVAKIMEKDPTGFSPCTPSAVIEILKYYNVPMKGRRAVVIGRSMVVGKPVAMLLLNENATVTICHSKTEDMPSVCSQADILVVGIGRAKAVNSQYIKEGAAVIDVGINTDENGNLCGDVDTEDCIEKSSMITPVPGGVGSVTTSILAKHVIKACRQQNGGDSIYE</sequence>
<name>A0A410QEX6_9FIRM</name>
<evidence type="ECO:0000256" key="1">
    <source>
        <dbReference type="ARBA" id="ARBA00004777"/>
    </source>
</evidence>
<organism evidence="14 15">
    <name type="scientific">Acidilutibacter cellobiosedens</name>
    <dbReference type="NCBI Taxonomy" id="2507161"/>
    <lineage>
        <taxon>Bacteria</taxon>
        <taxon>Bacillati</taxon>
        <taxon>Bacillota</taxon>
        <taxon>Tissierellia</taxon>
        <taxon>Tissierellales</taxon>
        <taxon>Acidilutibacteraceae</taxon>
        <taxon>Acidilutibacter</taxon>
    </lineage>
</organism>
<dbReference type="GO" id="GO:0006164">
    <property type="term" value="P:purine nucleotide biosynthetic process"/>
    <property type="evidence" value="ECO:0007669"/>
    <property type="project" value="UniProtKB-KW"/>
</dbReference>
<comment type="catalytic activity">
    <reaction evidence="11">
        <text>(6R)-5,10-methylene-5,6,7,8-tetrahydrofolate + NADP(+) = (6R)-5,10-methenyltetrahydrofolate + NADPH</text>
        <dbReference type="Rhea" id="RHEA:22812"/>
        <dbReference type="ChEBI" id="CHEBI:15636"/>
        <dbReference type="ChEBI" id="CHEBI:57455"/>
        <dbReference type="ChEBI" id="CHEBI:57783"/>
        <dbReference type="ChEBI" id="CHEBI:58349"/>
        <dbReference type="EC" id="1.5.1.5"/>
    </reaction>
</comment>
<dbReference type="Gene3D" id="3.40.50.720">
    <property type="entry name" value="NAD(P)-binding Rossmann-like Domain"/>
    <property type="match status" value="1"/>
</dbReference>
<feature type="domain" description="Tetrahydrofolate dehydrogenase/cyclohydrolase catalytic" evidence="12">
    <location>
        <begin position="5"/>
        <end position="119"/>
    </location>
</feature>
<proteinExistence type="inferred from homology"/>
<evidence type="ECO:0000256" key="2">
    <source>
        <dbReference type="ARBA" id="ARBA00022563"/>
    </source>
</evidence>
<dbReference type="SUPFAM" id="SSF51735">
    <property type="entry name" value="NAD(P)-binding Rossmann-fold domains"/>
    <property type="match status" value="1"/>
</dbReference>
<keyword evidence="9 11" id="KW-0486">Methionine biosynthesis</keyword>
<evidence type="ECO:0000256" key="7">
    <source>
        <dbReference type="ARBA" id="ARBA00023002"/>
    </source>
</evidence>
<accession>A0A410QEX6</accession>
<dbReference type="GO" id="GO:0000105">
    <property type="term" value="P:L-histidine biosynthetic process"/>
    <property type="evidence" value="ECO:0007669"/>
    <property type="project" value="UniProtKB-KW"/>
</dbReference>
<dbReference type="EC" id="3.5.4.9" evidence="11"/>
<dbReference type="FunFam" id="3.40.50.720:FF:000094">
    <property type="entry name" value="Bifunctional protein FolD"/>
    <property type="match status" value="1"/>
</dbReference>
<evidence type="ECO:0000256" key="4">
    <source>
        <dbReference type="ARBA" id="ARBA00022755"/>
    </source>
</evidence>
<dbReference type="SUPFAM" id="SSF53223">
    <property type="entry name" value="Aminoacid dehydrogenase-like, N-terminal domain"/>
    <property type="match status" value="1"/>
</dbReference>
<dbReference type="InterPro" id="IPR036291">
    <property type="entry name" value="NAD(P)-bd_dom_sf"/>
</dbReference>
<keyword evidence="6 11" id="KW-0521">NADP</keyword>
<protein>
    <recommendedName>
        <fullName evidence="11">Bifunctional protein FolD</fullName>
    </recommendedName>
    <domain>
        <recommendedName>
            <fullName evidence="11">Methylenetetrahydrofolate dehydrogenase</fullName>
            <ecNumber evidence="11">1.5.1.5</ecNumber>
        </recommendedName>
    </domain>
    <domain>
        <recommendedName>
            <fullName evidence="11">Methenyltetrahydrofolate cyclohydrolase</fullName>
            <ecNumber evidence="11">3.5.4.9</ecNumber>
        </recommendedName>
    </domain>
</protein>
<evidence type="ECO:0000259" key="13">
    <source>
        <dbReference type="Pfam" id="PF02882"/>
    </source>
</evidence>
<dbReference type="PRINTS" id="PR00085">
    <property type="entry name" value="THFDHDRGNASE"/>
</dbReference>
<keyword evidence="10 11" id="KW-0511">Multifunctional enzyme</keyword>
<dbReference type="Gene3D" id="3.40.50.10860">
    <property type="entry name" value="Leucine Dehydrogenase, chain A, domain 1"/>
    <property type="match status" value="1"/>
</dbReference>
<evidence type="ECO:0000256" key="8">
    <source>
        <dbReference type="ARBA" id="ARBA00023102"/>
    </source>
</evidence>
<feature type="binding site" evidence="11">
    <location>
        <position position="231"/>
    </location>
    <ligand>
        <name>NADP(+)</name>
        <dbReference type="ChEBI" id="CHEBI:58349"/>
    </ligand>
</feature>
<keyword evidence="2 11" id="KW-0554">One-carbon metabolism</keyword>
<dbReference type="InterPro" id="IPR000672">
    <property type="entry name" value="THF_DH/CycHdrlase"/>
</dbReference>
<dbReference type="PANTHER" id="PTHR48099">
    <property type="entry name" value="C-1-TETRAHYDROFOLATE SYNTHASE, CYTOPLASMIC-RELATED"/>
    <property type="match status" value="1"/>
</dbReference>
<keyword evidence="5 11" id="KW-0378">Hydrolase</keyword>
<comment type="subunit">
    <text evidence="11">Homodimer.</text>
</comment>
<keyword evidence="15" id="KW-1185">Reference proteome</keyword>
<evidence type="ECO:0000256" key="5">
    <source>
        <dbReference type="ARBA" id="ARBA00022801"/>
    </source>
</evidence>